<feature type="compositionally biased region" description="Low complexity" evidence="1">
    <location>
        <begin position="62"/>
        <end position="78"/>
    </location>
</feature>
<organism evidence="2 3">
    <name type="scientific">Elysia chlorotica</name>
    <name type="common">Eastern emerald elysia</name>
    <name type="synonym">Sea slug</name>
    <dbReference type="NCBI Taxonomy" id="188477"/>
    <lineage>
        <taxon>Eukaryota</taxon>
        <taxon>Metazoa</taxon>
        <taxon>Spiralia</taxon>
        <taxon>Lophotrochozoa</taxon>
        <taxon>Mollusca</taxon>
        <taxon>Gastropoda</taxon>
        <taxon>Heterobranchia</taxon>
        <taxon>Euthyneura</taxon>
        <taxon>Panpulmonata</taxon>
        <taxon>Sacoglossa</taxon>
        <taxon>Placobranchoidea</taxon>
        <taxon>Plakobranchidae</taxon>
        <taxon>Elysia</taxon>
    </lineage>
</organism>
<evidence type="ECO:0000313" key="3">
    <source>
        <dbReference type="Proteomes" id="UP000271974"/>
    </source>
</evidence>
<proteinExistence type="predicted"/>
<reference evidence="2 3" key="1">
    <citation type="submission" date="2019-01" db="EMBL/GenBank/DDBJ databases">
        <title>A draft genome assembly of the solar-powered sea slug Elysia chlorotica.</title>
        <authorList>
            <person name="Cai H."/>
            <person name="Li Q."/>
            <person name="Fang X."/>
            <person name="Li J."/>
            <person name="Curtis N.E."/>
            <person name="Altenburger A."/>
            <person name="Shibata T."/>
            <person name="Feng M."/>
            <person name="Maeda T."/>
            <person name="Schwartz J.A."/>
            <person name="Shigenobu S."/>
            <person name="Lundholm N."/>
            <person name="Nishiyama T."/>
            <person name="Yang H."/>
            <person name="Hasebe M."/>
            <person name="Li S."/>
            <person name="Pierce S.K."/>
            <person name="Wang J."/>
        </authorList>
    </citation>
    <scope>NUCLEOTIDE SEQUENCE [LARGE SCALE GENOMIC DNA]</scope>
    <source>
        <strain evidence="2">EC2010</strain>
        <tissue evidence="2">Whole organism of an adult</tissue>
    </source>
</reference>
<accession>A0A3S1HXH3</accession>
<evidence type="ECO:0000313" key="2">
    <source>
        <dbReference type="EMBL" id="RUS88123.1"/>
    </source>
</evidence>
<protein>
    <submittedName>
        <fullName evidence="2">Uncharacterized protein</fullName>
    </submittedName>
</protein>
<keyword evidence="3" id="KW-1185">Reference proteome</keyword>
<dbReference type="Proteomes" id="UP000271974">
    <property type="component" value="Unassembled WGS sequence"/>
</dbReference>
<name>A0A3S1HXH3_ELYCH</name>
<dbReference type="AlphaFoldDB" id="A0A3S1HXH3"/>
<evidence type="ECO:0000256" key="1">
    <source>
        <dbReference type="SAM" id="MobiDB-lite"/>
    </source>
</evidence>
<feature type="region of interest" description="Disordered" evidence="1">
    <location>
        <begin position="53"/>
        <end position="106"/>
    </location>
</feature>
<sequence length="106" mass="11250">MPRLTIQQDKTLQTACTKLIDLRHVRVKLAVQVRFALAHVLVQLAVQVMGCHRPSSVGGRRAPPASTPATSLTPLTPSECAAPPLAPPSSHYGLAGEPVVGEKNKI</sequence>
<feature type="non-terminal residue" evidence="2">
    <location>
        <position position="106"/>
    </location>
</feature>
<comment type="caution">
    <text evidence="2">The sequence shown here is derived from an EMBL/GenBank/DDBJ whole genome shotgun (WGS) entry which is preliminary data.</text>
</comment>
<gene>
    <name evidence="2" type="ORF">EGW08_004085</name>
</gene>
<dbReference type="EMBL" id="RQTK01000092">
    <property type="protein sequence ID" value="RUS88123.1"/>
    <property type="molecule type" value="Genomic_DNA"/>
</dbReference>